<dbReference type="InterPro" id="IPR001516">
    <property type="entry name" value="Proton_antipo_N"/>
</dbReference>
<dbReference type="Pfam" id="PF00361">
    <property type="entry name" value="Proton_antipo_M"/>
    <property type="match status" value="1"/>
</dbReference>
<keyword evidence="11 16" id="KW-0520">NAD</keyword>
<keyword evidence="7" id="KW-0999">Mitochondrion inner membrane</keyword>
<evidence type="ECO:0000256" key="12">
    <source>
        <dbReference type="ARBA" id="ARBA00023075"/>
    </source>
</evidence>
<evidence type="ECO:0000256" key="8">
    <source>
        <dbReference type="ARBA" id="ARBA00022967"/>
    </source>
</evidence>
<dbReference type="Pfam" id="PF00662">
    <property type="entry name" value="Proton_antipo_N"/>
    <property type="match status" value="1"/>
</dbReference>
<evidence type="ECO:0000256" key="16">
    <source>
        <dbReference type="RuleBase" id="RU003404"/>
    </source>
</evidence>
<feature type="transmembrane region" description="Helical" evidence="16">
    <location>
        <begin position="554"/>
        <end position="571"/>
    </location>
</feature>
<dbReference type="GO" id="GO:0015990">
    <property type="term" value="P:electron transport coupled proton transport"/>
    <property type="evidence" value="ECO:0007669"/>
    <property type="project" value="TreeGrafter"/>
</dbReference>
<geneLocation type="mitochondrion" evidence="20"/>
<dbReference type="GO" id="GO:0042773">
    <property type="term" value="P:ATP synthesis coupled electron transport"/>
    <property type="evidence" value="ECO:0007669"/>
    <property type="project" value="InterPro"/>
</dbReference>
<evidence type="ECO:0000256" key="1">
    <source>
        <dbReference type="ARBA" id="ARBA00004448"/>
    </source>
</evidence>
<evidence type="ECO:0000259" key="17">
    <source>
        <dbReference type="Pfam" id="PF00361"/>
    </source>
</evidence>
<comment type="function">
    <text evidence="16">Core subunit of the mitochondrial membrane respiratory chain NADH dehydrogenase (Complex I) which catalyzes electron transfer from NADH through the respiratory chain, using ubiquinone as an electron acceptor. Essential for the catalytic activity and assembly of complex I.</text>
</comment>
<feature type="transmembrane region" description="Helical" evidence="16">
    <location>
        <begin position="153"/>
        <end position="174"/>
    </location>
</feature>
<organism evidence="20">
    <name type="scientific">Nacella magellanica</name>
    <dbReference type="NCBI Taxonomy" id="72687"/>
    <lineage>
        <taxon>Eukaryota</taxon>
        <taxon>Metazoa</taxon>
        <taxon>Spiralia</taxon>
        <taxon>Lophotrochozoa</taxon>
        <taxon>Mollusca</taxon>
        <taxon>Gastropoda</taxon>
        <taxon>Patellogastropoda</taxon>
        <taxon>Lottioidea</taxon>
        <taxon>Nacellidae</taxon>
        <taxon>Nacella</taxon>
    </lineage>
</organism>
<gene>
    <name evidence="20" type="primary">ND5</name>
</gene>
<dbReference type="AlphaFoldDB" id="A0A3S5FW41"/>
<protein>
    <recommendedName>
        <fullName evidence="3 16">NADH-ubiquinone oxidoreductase chain 5</fullName>
        <ecNumber evidence="2 16">7.1.1.2</ecNumber>
    </recommendedName>
</protein>
<evidence type="ECO:0000256" key="4">
    <source>
        <dbReference type="ARBA" id="ARBA00022448"/>
    </source>
</evidence>
<name>A0A3S5FW41_9GAST</name>
<keyword evidence="9" id="KW-0249">Electron transport</keyword>
<evidence type="ECO:0000259" key="18">
    <source>
        <dbReference type="Pfam" id="PF00662"/>
    </source>
</evidence>
<feature type="domain" description="NADH-Ubiquinone oxidoreductase (complex I) chain 5 N-terminal" evidence="18">
    <location>
        <begin position="43"/>
        <end position="92"/>
    </location>
</feature>
<reference evidence="20" key="1">
    <citation type="submission" date="2015-11" db="EMBL/GenBank/DDBJ databases">
        <title>Evolutionary characteristics of mitochondrial genomes of Antarctic and sub-Antarctic limpets: detecting new mitogenomic rearrangements within Patellogastropoda.</title>
        <authorList>
            <person name="Gaitan J.D."/>
            <person name="Cardenas L."/>
        </authorList>
    </citation>
    <scope>NUCLEOTIDE SEQUENCE</scope>
    <source>
        <tissue evidence="20">Foot muscle</tissue>
    </source>
</reference>
<evidence type="ECO:0000256" key="2">
    <source>
        <dbReference type="ARBA" id="ARBA00012944"/>
    </source>
</evidence>
<keyword evidence="6 16" id="KW-0812">Transmembrane</keyword>
<feature type="transmembrane region" description="Helical" evidence="16">
    <location>
        <begin position="59"/>
        <end position="79"/>
    </location>
</feature>
<dbReference type="GO" id="GO:0008137">
    <property type="term" value="F:NADH dehydrogenase (ubiquinone) activity"/>
    <property type="evidence" value="ECO:0007669"/>
    <property type="project" value="UniProtKB-EC"/>
</dbReference>
<evidence type="ECO:0000313" key="20">
    <source>
        <dbReference type="EMBL" id="ARQ20659.1"/>
    </source>
</evidence>
<feature type="domain" description="NADH:quinone oxidoreductase/Mrp antiporter transmembrane" evidence="17">
    <location>
        <begin position="110"/>
        <end position="388"/>
    </location>
</feature>
<comment type="similarity">
    <text evidence="16">Belongs to the complex I subunit 5 family.</text>
</comment>
<evidence type="ECO:0000256" key="6">
    <source>
        <dbReference type="ARBA" id="ARBA00022692"/>
    </source>
</evidence>
<keyword evidence="4 16" id="KW-0813">Transport</keyword>
<dbReference type="PRINTS" id="PR01434">
    <property type="entry name" value="NADHDHGNASE5"/>
</dbReference>
<accession>A0A3S5FW41</accession>
<feature type="transmembrane region" description="Helical" evidence="16">
    <location>
        <begin position="114"/>
        <end position="132"/>
    </location>
</feature>
<evidence type="ECO:0000256" key="11">
    <source>
        <dbReference type="ARBA" id="ARBA00023027"/>
    </source>
</evidence>
<keyword evidence="14 16" id="KW-0472">Membrane</keyword>
<dbReference type="GO" id="GO:0005743">
    <property type="term" value="C:mitochondrial inner membrane"/>
    <property type="evidence" value="ECO:0007669"/>
    <property type="project" value="UniProtKB-SubCell"/>
</dbReference>
<evidence type="ECO:0000256" key="13">
    <source>
        <dbReference type="ARBA" id="ARBA00023128"/>
    </source>
</evidence>
<dbReference type="InterPro" id="IPR010934">
    <property type="entry name" value="NADH_DH_su5_C"/>
</dbReference>
<feature type="transmembrane region" description="Helical" evidence="16">
    <location>
        <begin position="271"/>
        <end position="289"/>
    </location>
</feature>
<feature type="transmembrane region" description="Helical" evidence="16">
    <location>
        <begin position="243"/>
        <end position="264"/>
    </location>
</feature>
<feature type="transmembrane region" description="Helical" evidence="16">
    <location>
        <begin position="418"/>
        <end position="437"/>
    </location>
</feature>
<dbReference type="Pfam" id="PF06455">
    <property type="entry name" value="NADH5_C"/>
    <property type="match status" value="1"/>
</dbReference>
<dbReference type="PANTHER" id="PTHR42829">
    <property type="entry name" value="NADH-UBIQUINONE OXIDOREDUCTASE CHAIN 5"/>
    <property type="match status" value="1"/>
</dbReference>
<evidence type="ECO:0000256" key="9">
    <source>
        <dbReference type="ARBA" id="ARBA00022982"/>
    </source>
</evidence>
<feature type="transmembrane region" description="Helical" evidence="16">
    <location>
        <begin position="12"/>
        <end position="32"/>
    </location>
</feature>
<keyword evidence="5" id="KW-0679">Respiratory chain</keyword>
<dbReference type="GO" id="GO:0003954">
    <property type="term" value="F:NADH dehydrogenase activity"/>
    <property type="evidence" value="ECO:0007669"/>
    <property type="project" value="TreeGrafter"/>
</dbReference>
<keyword evidence="13 16" id="KW-0496">Mitochondrion</keyword>
<keyword evidence="10 16" id="KW-1133">Transmembrane helix</keyword>
<keyword evidence="12 16" id="KW-0830">Ubiquinone</keyword>
<evidence type="ECO:0000256" key="3">
    <source>
        <dbReference type="ARBA" id="ARBA00021096"/>
    </source>
</evidence>
<proteinExistence type="inferred from homology"/>
<evidence type="ECO:0000256" key="14">
    <source>
        <dbReference type="ARBA" id="ARBA00023136"/>
    </source>
</evidence>
<evidence type="ECO:0000256" key="10">
    <source>
        <dbReference type="ARBA" id="ARBA00022989"/>
    </source>
</evidence>
<evidence type="ECO:0000259" key="19">
    <source>
        <dbReference type="Pfam" id="PF06455"/>
    </source>
</evidence>
<feature type="transmembrane region" description="Helical" evidence="16">
    <location>
        <begin position="215"/>
        <end position="237"/>
    </location>
</feature>
<dbReference type="EC" id="7.1.1.2" evidence="2 16"/>
<evidence type="ECO:0000256" key="15">
    <source>
        <dbReference type="ARBA" id="ARBA00049551"/>
    </source>
</evidence>
<evidence type="ECO:0000256" key="5">
    <source>
        <dbReference type="ARBA" id="ARBA00022660"/>
    </source>
</evidence>
<evidence type="ECO:0000256" key="7">
    <source>
        <dbReference type="ARBA" id="ARBA00022792"/>
    </source>
</evidence>
<feature type="transmembrane region" description="Helical" evidence="16">
    <location>
        <begin position="91"/>
        <end position="108"/>
    </location>
</feature>
<dbReference type="PANTHER" id="PTHR42829:SF2">
    <property type="entry name" value="NADH-UBIQUINONE OXIDOREDUCTASE CHAIN 5"/>
    <property type="match status" value="1"/>
</dbReference>
<feature type="transmembrane region" description="Helical" evidence="16">
    <location>
        <begin position="180"/>
        <end position="203"/>
    </location>
</feature>
<dbReference type="InterPro" id="IPR001750">
    <property type="entry name" value="ND/Mrp_TM"/>
</dbReference>
<dbReference type="InterPro" id="IPR003945">
    <property type="entry name" value="NU5C-like"/>
</dbReference>
<feature type="domain" description="NADH dehydrogenase subunit 5 C-terminal" evidence="19">
    <location>
        <begin position="392"/>
        <end position="569"/>
    </location>
</feature>
<dbReference type="EMBL" id="KT990125">
    <property type="protein sequence ID" value="ARQ20659.1"/>
    <property type="molecule type" value="Genomic_DNA"/>
</dbReference>
<keyword evidence="8" id="KW-1278">Translocase</keyword>
<comment type="catalytic activity">
    <reaction evidence="15 16">
        <text>a ubiquinone + NADH + 5 H(+)(in) = a ubiquinol + NAD(+) + 4 H(+)(out)</text>
        <dbReference type="Rhea" id="RHEA:29091"/>
        <dbReference type="Rhea" id="RHEA-COMP:9565"/>
        <dbReference type="Rhea" id="RHEA-COMP:9566"/>
        <dbReference type="ChEBI" id="CHEBI:15378"/>
        <dbReference type="ChEBI" id="CHEBI:16389"/>
        <dbReference type="ChEBI" id="CHEBI:17976"/>
        <dbReference type="ChEBI" id="CHEBI:57540"/>
        <dbReference type="ChEBI" id="CHEBI:57945"/>
        <dbReference type="EC" id="7.1.1.2"/>
    </reaction>
</comment>
<feature type="transmembrane region" description="Helical" evidence="16">
    <location>
        <begin position="457"/>
        <end position="474"/>
    </location>
</feature>
<comment type="subcellular location">
    <subcellularLocation>
        <location evidence="1">Mitochondrion inner membrane</location>
        <topology evidence="1">Multi-pass membrane protein</topology>
    </subcellularLocation>
</comment>
<feature type="transmembrane region" description="Helical" evidence="16">
    <location>
        <begin position="376"/>
        <end position="397"/>
    </location>
</feature>
<sequence>MLKPNKTLNTSLFSLLFFMLTMLILSLYLIFINKSIFLDWELFSISTTTMSLQVILDPIGTSFSAVVSLISSNVVWFSIYYMHSDPFKNRFMLMIMAFVASMNLLVFIPNLVTLLLGWDGLGVVSFALVIYYQNTKSLSAGMITALSNRVGDIMILIAISLTATQGHWNIMSMWQSPVSYLTAICLLIAAMTKSAQIPFSAWLPAAMAAPTPVSALVHSSTLVTAGIFIMIRFFFFISETPLLLQALLVVGTTTTLMAGLSANLETDLKKIIALSTLSQLGVMMTSVALSLPLLALFHLFTHAMFKALLFLCAGKIIHSNSDTQDIRNMGKIWSQLPITTTHLNIANLSLCGAPFMSGFYSKDLILESFLFLNTNFFVVMMMFFATGLTSAYSLRLSAITLWDHMKTKPNHQNTGEEFNTIAPMTILSLFATMGGFMMQKILLLSSPSMFMPTYQKLLTPTVILLGAYVGMQTFKQQMNPSTNQPMKFFSTLMWFMPEISTQGLMKVTLENFKKTTKNLDQGWLESMTSKTLKTSLTKLMKVNYQISTFSTPNTMSLIVLSLTAFLLMFLYK</sequence>